<keyword evidence="2" id="KW-1185">Reference proteome</keyword>
<sequence length="177" mass="19788">MRATVTSSLPRGLSDPEIDEIAAELGFPFPEDARTLWTWHDGDGGAVGKGIVPFMLFPDLRTALRLTREWQSATAPMPGEDYDAPYIRQPRWLLILAHQLPVVMDCSALEGERAPTAVYTSFSGISESTPISLARRVEGWTWALDHGYWSITDQGEWTVDIGRFPRECEPELREAIG</sequence>
<gene>
    <name evidence="1" type="ORF">SAMN05216410_0932</name>
</gene>
<dbReference type="EMBL" id="FMYH01000001">
    <property type="protein sequence ID" value="SDB92101.1"/>
    <property type="molecule type" value="Genomic_DNA"/>
</dbReference>
<evidence type="ECO:0000313" key="2">
    <source>
        <dbReference type="Proteomes" id="UP000199039"/>
    </source>
</evidence>
<evidence type="ECO:0008006" key="3">
    <source>
        <dbReference type="Google" id="ProtNLM"/>
    </source>
</evidence>
<accession>A0A1G6HD14</accession>
<protein>
    <recommendedName>
        <fullName evidence="3">SMI1-KNR4 cell-wall</fullName>
    </recommendedName>
</protein>
<dbReference type="Proteomes" id="UP000199039">
    <property type="component" value="Unassembled WGS sequence"/>
</dbReference>
<proteinExistence type="predicted"/>
<evidence type="ECO:0000313" key="1">
    <source>
        <dbReference type="EMBL" id="SDB92101.1"/>
    </source>
</evidence>
<reference evidence="1 2" key="1">
    <citation type="submission" date="2016-09" db="EMBL/GenBank/DDBJ databases">
        <authorList>
            <person name="Capua I."/>
            <person name="De Benedictis P."/>
            <person name="Joannis T."/>
            <person name="Lombin L.H."/>
            <person name="Cattoli G."/>
        </authorList>
    </citation>
    <scope>NUCLEOTIDE SEQUENCE [LARGE SCALE GENOMIC DNA]</scope>
    <source>
        <strain evidence="1 2">ISLP-3</strain>
    </source>
</reference>
<name>A0A1G6HD14_9MICO</name>
<organism evidence="1 2">
    <name type="scientific">Sanguibacter gelidistatuariae</name>
    <dbReference type="NCBI Taxonomy" id="1814289"/>
    <lineage>
        <taxon>Bacteria</taxon>
        <taxon>Bacillati</taxon>
        <taxon>Actinomycetota</taxon>
        <taxon>Actinomycetes</taxon>
        <taxon>Micrococcales</taxon>
        <taxon>Sanguibacteraceae</taxon>
        <taxon>Sanguibacter</taxon>
    </lineage>
</organism>
<dbReference type="AlphaFoldDB" id="A0A1G6HD14"/>